<evidence type="ECO:0000313" key="2">
    <source>
        <dbReference type="EMBL" id="MBD8021315.1"/>
    </source>
</evidence>
<feature type="domain" description="Glycosyltransferase 2-like" evidence="1">
    <location>
        <begin position="7"/>
        <end position="140"/>
    </location>
</feature>
<dbReference type="Gene3D" id="3.90.550.10">
    <property type="entry name" value="Spore Coat Polysaccharide Biosynthesis Protein SpsA, Chain A"/>
    <property type="match status" value="1"/>
</dbReference>
<dbReference type="RefSeq" id="WP_191726702.1">
    <property type="nucleotide sequence ID" value="NZ_JACSPY010000011.1"/>
</dbReference>
<dbReference type="EMBL" id="JACSPY010000011">
    <property type="protein sequence ID" value="MBD8021315.1"/>
    <property type="molecule type" value="Genomic_DNA"/>
</dbReference>
<evidence type="ECO:0000259" key="1">
    <source>
        <dbReference type="Pfam" id="PF00535"/>
    </source>
</evidence>
<gene>
    <name evidence="2" type="ORF">H9634_11040</name>
</gene>
<keyword evidence="3" id="KW-1185">Reference proteome</keyword>
<organism evidence="2 3">
    <name type="scientific">Brevibacterium gallinarum</name>
    <dbReference type="NCBI Taxonomy" id="2762220"/>
    <lineage>
        <taxon>Bacteria</taxon>
        <taxon>Bacillati</taxon>
        <taxon>Actinomycetota</taxon>
        <taxon>Actinomycetes</taxon>
        <taxon>Micrococcales</taxon>
        <taxon>Brevibacteriaceae</taxon>
        <taxon>Brevibacterium</taxon>
    </lineage>
</organism>
<dbReference type="InterPro" id="IPR001173">
    <property type="entry name" value="Glyco_trans_2-like"/>
</dbReference>
<accession>A0ABR8WWE0</accession>
<protein>
    <submittedName>
        <fullName evidence="2">Glycosyltransferase family 2 protein</fullName>
    </submittedName>
</protein>
<dbReference type="PANTHER" id="PTHR22916:SF3">
    <property type="entry name" value="UDP-GLCNAC:BETAGAL BETA-1,3-N-ACETYLGLUCOSAMINYLTRANSFERASE-LIKE PROTEIN 1"/>
    <property type="match status" value="1"/>
</dbReference>
<reference evidence="2 3" key="1">
    <citation type="submission" date="2020-08" db="EMBL/GenBank/DDBJ databases">
        <title>A Genomic Blueprint of the Chicken Gut Microbiome.</title>
        <authorList>
            <person name="Gilroy R."/>
            <person name="Ravi A."/>
            <person name="Getino M."/>
            <person name="Pursley I."/>
            <person name="Horton D.L."/>
            <person name="Alikhan N.-F."/>
            <person name="Baker D."/>
            <person name="Gharbi K."/>
            <person name="Hall N."/>
            <person name="Watson M."/>
            <person name="Adriaenssens E.M."/>
            <person name="Foster-Nyarko E."/>
            <person name="Jarju S."/>
            <person name="Secka A."/>
            <person name="Antonio M."/>
            <person name="Oren A."/>
            <person name="Chaudhuri R."/>
            <person name="La Ragione R.M."/>
            <person name="Hildebrand F."/>
            <person name="Pallen M.J."/>
        </authorList>
    </citation>
    <scope>NUCLEOTIDE SEQUENCE [LARGE SCALE GENOMIC DNA]</scope>
    <source>
        <strain evidence="2 3">Re57</strain>
    </source>
</reference>
<dbReference type="Proteomes" id="UP000651517">
    <property type="component" value="Unassembled WGS sequence"/>
</dbReference>
<dbReference type="PANTHER" id="PTHR22916">
    <property type="entry name" value="GLYCOSYLTRANSFERASE"/>
    <property type="match status" value="1"/>
</dbReference>
<dbReference type="InterPro" id="IPR029044">
    <property type="entry name" value="Nucleotide-diphossugar_trans"/>
</dbReference>
<proteinExistence type="predicted"/>
<evidence type="ECO:0000313" key="3">
    <source>
        <dbReference type="Proteomes" id="UP000651517"/>
    </source>
</evidence>
<comment type="caution">
    <text evidence="2">The sequence shown here is derived from an EMBL/GenBank/DDBJ whole genome shotgun (WGS) entry which is preliminary data.</text>
</comment>
<sequence>MDQPSLSVIIPAKDVEPYIAETLTSLKHQGLRPDEYEVVVVNDGSTDATGEIAERYAQTFEQFRIVTNDAPTGLPAARNAGMLASTGRYIAFIDSDDWFANGHLRVMLDAIERLGVQSVRSDVIHAIGKRRELRQAPVFRRGVPLRTKDHIVHGWGLTMVDFPNAFSGIFARELLDDGTLLFNESLRSAEDREWNWRLFLYTDSFAVVDAPGAYYRREVPTSITAVYNETQLEFIRSCALSIAETRKRPGQEAFSVKALHNLFALADAHLRRRDEMTRQIYHRLIHGVAEAASSASQAELNEVIGSFRRDRMQRLKPVLRQLDRKRESA</sequence>
<dbReference type="Pfam" id="PF00535">
    <property type="entry name" value="Glycos_transf_2"/>
    <property type="match status" value="1"/>
</dbReference>
<name>A0ABR8WWE0_9MICO</name>
<dbReference type="SUPFAM" id="SSF53448">
    <property type="entry name" value="Nucleotide-diphospho-sugar transferases"/>
    <property type="match status" value="1"/>
</dbReference>
<dbReference type="CDD" id="cd00761">
    <property type="entry name" value="Glyco_tranf_GTA_type"/>
    <property type="match status" value="1"/>
</dbReference>